<reference evidence="1 2" key="1">
    <citation type="journal article" date="2014" name="BMC Genomics">
        <title>Comparative genome sequencing reveals chemotype-specific gene clusters in the toxigenic black mold Stachybotrys.</title>
        <authorList>
            <person name="Semeiks J."/>
            <person name="Borek D."/>
            <person name="Otwinowski Z."/>
            <person name="Grishin N.V."/>
        </authorList>
    </citation>
    <scope>NUCLEOTIDE SEQUENCE [LARGE SCALE GENOMIC DNA]</scope>
    <source>
        <strain evidence="1 2">IBT 40285</strain>
    </source>
</reference>
<sequence>MPTPPHFQGRNDPSALVILPQEIRYQDGRLFIRSRENAVTSTGEIDPFSIENCHITIHLEDTKTQLSQIVPNLLFQPEIRNDSDIAWYAWKDIRVFKTPPVDISSALIVAIDRLPRLEYLNLQLDSSIPTDVAQFIRLLPSLGLEWNICHLDLTVAPVLAEAVINQRPRLEALQYYNWPDERHAFLTWLVLMEDPGLFEPDFSRAPVLSRYYYDNSIISACSVLQQHASLKRFACTLYSHAEGALDYGMEDASPAEMDQWYMGEIRIFDQELPRLEQVCIFAECPVIYQGHGQGLGSLCGYRKQRLGESTRLSQ</sequence>
<gene>
    <name evidence="1" type="ORF">S40285_09984</name>
</gene>
<dbReference type="EMBL" id="KL660533">
    <property type="protein sequence ID" value="KFA65957.1"/>
    <property type="molecule type" value="Genomic_DNA"/>
</dbReference>
<keyword evidence="2" id="KW-1185">Reference proteome</keyword>
<evidence type="ECO:0000313" key="2">
    <source>
        <dbReference type="Proteomes" id="UP000028524"/>
    </source>
</evidence>
<protein>
    <submittedName>
        <fullName evidence="1">Uncharacterized protein</fullName>
    </submittedName>
</protein>
<proteinExistence type="predicted"/>
<organism evidence="1 2">
    <name type="scientific">Stachybotrys chlorohalonatus (strain IBT 40285)</name>
    <dbReference type="NCBI Taxonomy" id="1283841"/>
    <lineage>
        <taxon>Eukaryota</taxon>
        <taxon>Fungi</taxon>
        <taxon>Dikarya</taxon>
        <taxon>Ascomycota</taxon>
        <taxon>Pezizomycotina</taxon>
        <taxon>Sordariomycetes</taxon>
        <taxon>Hypocreomycetidae</taxon>
        <taxon>Hypocreales</taxon>
        <taxon>Stachybotryaceae</taxon>
        <taxon>Stachybotrys</taxon>
    </lineage>
</organism>
<evidence type="ECO:0000313" key="1">
    <source>
        <dbReference type="EMBL" id="KFA65957.1"/>
    </source>
</evidence>
<dbReference type="AlphaFoldDB" id="A0A084QPS2"/>
<name>A0A084QPS2_STAC4</name>
<accession>A0A084QPS2</accession>
<dbReference type="OrthoDB" id="5145158at2759"/>
<dbReference type="HOGENOM" id="CLU_736021_0_0_1"/>
<dbReference type="InParanoid" id="A0A084QPS2"/>
<dbReference type="Proteomes" id="UP000028524">
    <property type="component" value="Unassembled WGS sequence"/>
</dbReference>